<evidence type="ECO:0000313" key="4">
    <source>
        <dbReference type="Proteomes" id="UP000054047"/>
    </source>
</evidence>
<keyword evidence="4" id="KW-1185">Reference proteome</keyword>
<evidence type="ECO:0000259" key="2">
    <source>
        <dbReference type="Pfam" id="PF19718"/>
    </source>
</evidence>
<reference evidence="3 4" key="1">
    <citation type="submission" date="2013-12" db="EMBL/GenBank/DDBJ databases">
        <title>Draft genome of the parsitic nematode Ancylostoma duodenale.</title>
        <authorList>
            <person name="Mitreva M."/>
        </authorList>
    </citation>
    <scope>NUCLEOTIDE SEQUENCE [LARGE SCALE GENOMIC DNA]</scope>
    <source>
        <strain evidence="3 4">Zhejiang</strain>
    </source>
</reference>
<organism evidence="3 4">
    <name type="scientific">Ancylostoma duodenale</name>
    <dbReference type="NCBI Taxonomy" id="51022"/>
    <lineage>
        <taxon>Eukaryota</taxon>
        <taxon>Metazoa</taxon>
        <taxon>Ecdysozoa</taxon>
        <taxon>Nematoda</taxon>
        <taxon>Chromadorea</taxon>
        <taxon>Rhabditida</taxon>
        <taxon>Rhabditina</taxon>
        <taxon>Rhabditomorpha</taxon>
        <taxon>Strongyloidea</taxon>
        <taxon>Ancylostomatidae</taxon>
        <taxon>Ancylostomatinae</taxon>
        <taxon>Ancylostoma</taxon>
    </lineage>
</organism>
<dbReference type="AlphaFoldDB" id="A0A0C2G9E6"/>
<feature type="domain" description="Ubiquitin carboxyl-terminal hydrolase 47 C-terminal" evidence="2">
    <location>
        <begin position="518"/>
        <end position="656"/>
    </location>
</feature>
<evidence type="ECO:0000256" key="1">
    <source>
        <dbReference type="SAM" id="MobiDB-lite"/>
    </source>
</evidence>
<dbReference type="Pfam" id="PF19718">
    <property type="entry name" value="USP47_C"/>
    <property type="match status" value="1"/>
</dbReference>
<feature type="region of interest" description="Disordered" evidence="1">
    <location>
        <begin position="641"/>
        <end position="664"/>
    </location>
</feature>
<dbReference type="EMBL" id="KN737304">
    <property type="protein sequence ID" value="KIH55474.1"/>
    <property type="molecule type" value="Genomic_DNA"/>
</dbReference>
<dbReference type="Proteomes" id="UP000054047">
    <property type="component" value="Unassembled WGS sequence"/>
</dbReference>
<gene>
    <name evidence="3" type="ORF">ANCDUO_14368</name>
</gene>
<accession>A0A0C2G9E6</accession>
<protein>
    <recommendedName>
        <fullName evidence="2">Ubiquitin carboxyl-terminal hydrolase 47 C-terminal domain-containing protein</fullName>
    </recommendedName>
</protein>
<proteinExistence type="predicted"/>
<feature type="non-terminal residue" evidence="3">
    <location>
        <position position="1"/>
    </location>
</feature>
<dbReference type="InterPro" id="IPR045578">
    <property type="entry name" value="USP47_C"/>
</dbReference>
<evidence type="ECO:0000313" key="3">
    <source>
        <dbReference type="EMBL" id="KIH55474.1"/>
    </source>
</evidence>
<dbReference type="OrthoDB" id="5852289at2759"/>
<name>A0A0C2G9E6_9BILA</name>
<sequence length="664" mass="74078">SLKFFEEKARILSPTEKDNPSIVRHHSRLIRVTSDRGLTIHEAYVSRADLSKKIETCLVHGRPNAVMFLLDVWRPRGIPFPVTPPNGRVIRVARVDISARCIYPSFYLYVSPDLRSVIQVKQLIGSMFGDGQRAAVASRLVLERDTQPNGLVLLDSPATNFFELLQQCFSAVPLVYCDNGAKGDSLHEVEEDRGKALNETMMFAILDRKKFAQLLTIELPPPEEVARAQATTNAYSGSVWTEAVANNKQLLKSPASSAFASAPVTPLSGASRSSSRASDFTGNDFAADIGSCCQNTPQMSPNVSDVDEAINDTDFTASFAAVAQHDNENVFRSHSGTHSVTESSDATPVPSLDLHLDVDSRLPFGKFKHWLGKKLGMDTTQFVVIKHYREDDKGYECNNKDDESVRNALDNVLKLGVKLRPPLKDDEKLIRVLQFDLDEPNRENWRVLFECPASKQTLVGDLMLQCIHLYAEIYGKRLPLNQVRLREMSTISRPVKAVLNPADTLDCRDERLIGQPGVPVLVRRFRPSTVEVSGIQEALVDPNSTNQMESLAQSVSALSGIPVERLAFTEVGSSWEKWPYALSRLAMLDGNVKFYAHPSYSPNEVLERIGGRVIYYRDIAEAPKELSIEDRKQIQIKENGQNMTAAARRKERPLRIQMSSISEP</sequence>